<dbReference type="RefSeq" id="WP_157296090.1">
    <property type="nucleotide sequence ID" value="NZ_JBIAZU010000004.1"/>
</dbReference>
<sequence length="206" mass="23692">MTDRLSPERLTPYVIAGGDGAAAALDLYVWNAELAAALATTLGHVEVVLRNAIHQNLTAWSTRRFGEPRWYRDAGHLLHSRHADAIRVAQLRVSQHGRRTETPGRIVAELSFGFWRFLLTSHYDTTLWRQTLHQVFPGQRRRRVIHDAVEVLHLARNRIAHYEPMFNRPIADIQAIALEVTDWICPVTRAWIERQCRTAAVLRDRP</sequence>
<comment type="caution">
    <text evidence="1">The sequence shown here is derived from an EMBL/GenBank/DDBJ whole genome shotgun (WGS) entry which is preliminary data.</text>
</comment>
<proteinExistence type="predicted"/>
<evidence type="ECO:0000313" key="1">
    <source>
        <dbReference type="EMBL" id="MFF5292855.1"/>
    </source>
</evidence>
<name>A0ABW6WK03_9ACTN</name>
<evidence type="ECO:0000313" key="2">
    <source>
        <dbReference type="Proteomes" id="UP001602245"/>
    </source>
</evidence>
<dbReference type="Proteomes" id="UP001602245">
    <property type="component" value="Unassembled WGS sequence"/>
</dbReference>
<gene>
    <name evidence="1" type="ORF">ACFY35_25715</name>
</gene>
<dbReference type="EMBL" id="JBIAZU010000004">
    <property type="protein sequence ID" value="MFF5292855.1"/>
    <property type="molecule type" value="Genomic_DNA"/>
</dbReference>
<dbReference type="Pfam" id="PF07751">
    <property type="entry name" value="Abi_2"/>
    <property type="match status" value="1"/>
</dbReference>
<accession>A0ABW6WK03</accession>
<organism evidence="1 2">
    <name type="scientific">Paractinoplanes globisporus</name>
    <dbReference type="NCBI Taxonomy" id="113565"/>
    <lineage>
        <taxon>Bacteria</taxon>
        <taxon>Bacillati</taxon>
        <taxon>Actinomycetota</taxon>
        <taxon>Actinomycetes</taxon>
        <taxon>Micromonosporales</taxon>
        <taxon>Micromonosporaceae</taxon>
        <taxon>Paractinoplanes</taxon>
    </lineage>
</organism>
<protein>
    <submittedName>
        <fullName evidence="1">Abi family protein</fullName>
    </submittedName>
</protein>
<dbReference type="InterPro" id="IPR011664">
    <property type="entry name" value="Abi_system_AbiD/AbiF-like"/>
</dbReference>
<keyword evidence="2" id="KW-1185">Reference proteome</keyword>
<reference evidence="1 2" key="1">
    <citation type="submission" date="2024-10" db="EMBL/GenBank/DDBJ databases">
        <title>The Natural Products Discovery Center: Release of the First 8490 Sequenced Strains for Exploring Actinobacteria Biosynthetic Diversity.</title>
        <authorList>
            <person name="Kalkreuter E."/>
            <person name="Kautsar S.A."/>
            <person name="Yang D."/>
            <person name="Bader C.D."/>
            <person name="Teijaro C.N."/>
            <person name="Fluegel L."/>
            <person name="Davis C.M."/>
            <person name="Simpson J.R."/>
            <person name="Lauterbach L."/>
            <person name="Steele A.D."/>
            <person name="Gui C."/>
            <person name="Meng S."/>
            <person name="Li G."/>
            <person name="Viehrig K."/>
            <person name="Ye F."/>
            <person name="Su P."/>
            <person name="Kiefer A.F."/>
            <person name="Nichols A."/>
            <person name="Cepeda A.J."/>
            <person name="Yan W."/>
            <person name="Fan B."/>
            <person name="Jiang Y."/>
            <person name="Adhikari A."/>
            <person name="Zheng C.-J."/>
            <person name="Schuster L."/>
            <person name="Cowan T.M."/>
            <person name="Smanski M.J."/>
            <person name="Chevrette M.G."/>
            <person name="De Carvalho L.P.S."/>
            <person name="Shen B."/>
        </authorList>
    </citation>
    <scope>NUCLEOTIDE SEQUENCE [LARGE SCALE GENOMIC DNA]</scope>
    <source>
        <strain evidence="1 2">NPDC000087</strain>
    </source>
</reference>